<dbReference type="VEuPathDB" id="FungiDB:RhiirA1_387259"/>
<dbReference type="VEuPathDB" id="FungiDB:RhiirFUN_020280"/>
<proteinExistence type="predicted"/>
<evidence type="ECO:0000256" key="1">
    <source>
        <dbReference type="SAM" id="MobiDB-lite"/>
    </source>
</evidence>
<name>A0A2N1P0Z8_9GLOM</name>
<reference evidence="2 3" key="2">
    <citation type="submission" date="2017-10" db="EMBL/GenBank/DDBJ databases">
        <title>Extensive intraspecific genome diversity in a model arbuscular mycorrhizal fungus.</title>
        <authorList>
            <person name="Chen E.C.H."/>
            <person name="Morin E."/>
            <person name="Baudet D."/>
            <person name="Noel J."/>
            <person name="Ndikumana S."/>
            <person name="Charron P."/>
            <person name="St-Onge C."/>
            <person name="Giorgi J."/>
            <person name="Grigoriev I.V."/>
            <person name="Roux C."/>
            <person name="Martin F.M."/>
            <person name="Corradi N."/>
        </authorList>
    </citation>
    <scope>NUCLEOTIDE SEQUENCE [LARGE SCALE GENOMIC DNA]</scope>
    <source>
        <strain evidence="2 3">C2</strain>
    </source>
</reference>
<feature type="region of interest" description="Disordered" evidence="1">
    <location>
        <begin position="417"/>
        <end position="439"/>
    </location>
</feature>
<gene>
    <name evidence="2" type="ORF">RhiirC2_768687</name>
</gene>
<dbReference type="AlphaFoldDB" id="A0A2N1P0Z8"/>
<dbReference type="EMBL" id="LLXL01000030">
    <property type="protein sequence ID" value="PKK79848.1"/>
    <property type="molecule type" value="Genomic_DNA"/>
</dbReference>
<comment type="caution">
    <text evidence="2">The sequence shown here is derived from an EMBL/GenBank/DDBJ whole genome shotgun (WGS) entry which is preliminary data.</text>
</comment>
<dbReference type="VEuPathDB" id="FungiDB:FUN_013196"/>
<evidence type="ECO:0000313" key="3">
    <source>
        <dbReference type="Proteomes" id="UP000233469"/>
    </source>
</evidence>
<organism evidence="2 3">
    <name type="scientific">Rhizophagus irregularis</name>
    <dbReference type="NCBI Taxonomy" id="588596"/>
    <lineage>
        <taxon>Eukaryota</taxon>
        <taxon>Fungi</taxon>
        <taxon>Fungi incertae sedis</taxon>
        <taxon>Mucoromycota</taxon>
        <taxon>Glomeromycotina</taxon>
        <taxon>Glomeromycetes</taxon>
        <taxon>Glomerales</taxon>
        <taxon>Glomeraceae</taxon>
        <taxon>Rhizophagus</taxon>
    </lineage>
</organism>
<sequence length="439" mass="51307">MSLSKEKKVKILLDDDERHFVILDFKTQRYMIVKIVSAKKHFERGNERNYKSPLKNTYMLFKSDIIDTWNLAQETKNFSKYPKSFKDISLLWNSLPKKVVVIYKKNYANYKELIPKFVEFIPYAPQGENEENMDENIVETGTENIETFVNNSETFETFFRSGEFQHISTANYANLAPSLVQSSELYTLHYPNSENEIEISLLNTENDNMREFPKYIQYSPQKNVNEGENFEEFIDYSKAMVLQSEEHQHFTSENLPPTIQSVEKNELVSDLDYNDCAPVQSSELYTLHYPNSENEIEISLLNTENDNMREFPKYIQYSPQKNVNEGENFEEFIDYSKAMVLQSEEHQHFTSENLPPTIQSVEKNELVSDLDYNDCAPVQSSEIYTSEMQCNLYDLNSEVELDMYLNALSNTENVNMEEPQHSNNHFDPLSGLSFTNTNS</sequence>
<protein>
    <submittedName>
        <fullName evidence="2">Uncharacterized protein</fullName>
    </submittedName>
</protein>
<evidence type="ECO:0000313" key="2">
    <source>
        <dbReference type="EMBL" id="PKK79848.1"/>
    </source>
</evidence>
<reference evidence="2 3" key="1">
    <citation type="submission" date="2016-04" db="EMBL/GenBank/DDBJ databases">
        <title>Genome analyses suggest a sexual origin of heterokaryosis in a supposedly ancient asexual fungus.</title>
        <authorList>
            <person name="Ropars J."/>
            <person name="Sedzielewska K."/>
            <person name="Noel J."/>
            <person name="Charron P."/>
            <person name="Farinelli L."/>
            <person name="Marton T."/>
            <person name="Kruger M."/>
            <person name="Pelin A."/>
            <person name="Brachmann A."/>
            <person name="Corradi N."/>
        </authorList>
    </citation>
    <scope>NUCLEOTIDE SEQUENCE [LARGE SCALE GENOMIC DNA]</scope>
    <source>
        <strain evidence="2 3">C2</strain>
    </source>
</reference>
<dbReference type="Proteomes" id="UP000233469">
    <property type="component" value="Unassembled WGS sequence"/>
</dbReference>
<accession>A0A2N1P0Z8</accession>